<reference evidence="2 3" key="1">
    <citation type="submission" date="2019-08" db="EMBL/GenBank/DDBJ databases">
        <title>Whole genome of Aphis craccivora.</title>
        <authorList>
            <person name="Voronova N.V."/>
            <person name="Shulinski R.S."/>
            <person name="Bandarenka Y.V."/>
            <person name="Zhorov D.G."/>
            <person name="Warner D."/>
        </authorList>
    </citation>
    <scope>NUCLEOTIDE SEQUENCE [LARGE SCALE GENOMIC DNA]</scope>
    <source>
        <strain evidence="2">180601</strain>
        <tissue evidence="2">Whole Body</tissue>
    </source>
</reference>
<evidence type="ECO:0000313" key="2">
    <source>
        <dbReference type="EMBL" id="KAF0707040.1"/>
    </source>
</evidence>
<dbReference type="Proteomes" id="UP000478052">
    <property type="component" value="Unassembled WGS sequence"/>
</dbReference>
<feature type="domain" description="TTF-type" evidence="1">
    <location>
        <begin position="92"/>
        <end position="183"/>
    </location>
</feature>
<dbReference type="EMBL" id="VUJU01012687">
    <property type="protein sequence ID" value="KAF0707040.1"/>
    <property type="molecule type" value="Genomic_DNA"/>
</dbReference>
<evidence type="ECO:0000313" key="3">
    <source>
        <dbReference type="Proteomes" id="UP000478052"/>
    </source>
</evidence>
<evidence type="ECO:0000259" key="1">
    <source>
        <dbReference type="SMART" id="SM00597"/>
    </source>
</evidence>
<dbReference type="SMART" id="SM00597">
    <property type="entry name" value="ZnF_TTF"/>
    <property type="match status" value="2"/>
</dbReference>
<dbReference type="InterPro" id="IPR025398">
    <property type="entry name" value="DUF4371"/>
</dbReference>
<sequence>MTSKKQPNIQSCFKSTINVLPTQEKVDSIQNKTDSVVLYQILIPLHRPCPISIDAIFSIRYVKRVLTQNEIHDVNYNFPVKIFIFGKDKTAKRLKFQYKWFASFPWLVYSDIDNGTYSKLCVAFSTNYAGINNQTLGSLVKKKYDNWKHALEYFKNHSQLEYHKKCVLDSENFLNIIKNPTLSVDKQIDIGRKKEILENRKNIIPVIKAVILCGRQNMALRGHRDSGNIFKTFSDEKQNNDGNFRAILRYRAQGDSDMKSYLESSGTIKYTSSTSQNEIIDSCNKVLLNKIVSRVNEAKCFSVLADETADVSGIEQVSLCVRYVELNTLELHEDFLQFVPAVDMTGKGLAKLIIDNLQQFGIDTTYLRGQGYDGAASMSGKFNGVQAHIKDIHPLAIYITIMTSKKQPNIQSFFKSTINVLPTQEKVDSIQNKTDSVVLISDTNTPTSSMSHINRRDIFNYVKRVLTQNEIHDILNALWIPDVNYNFPVKIFIVEKDKTAKRLKFQYKWFASFPWLVYSDIDNGAYCKHCVAFSTNYAGINNQTLGSLVTKKYDNWKHALEYFKNHSQLEYHKKLDKQIDIGRKKEILENRKNIIPVIEAVILCARQNMALRGHRDSGNIFKTFSDEKQNNDGNFRAILRYRAQGDSDMRSYLECSGTIKYTSSTSRNEIIDSCNKVLLNKIVSKVNEAKCFSVLADETADVSGIEQERDWQSKTYLRGQGYDGAASMSGKFNGVQAHIKDIHPLAIYVHCSAHVLNLVVSKSCSATQIRDCL</sequence>
<dbReference type="PANTHER" id="PTHR45749">
    <property type="match status" value="1"/>
</dbReference>
<gene>
    <name evidence="2" type="ORF">FWK35_00035615</name>
</gene>
<proteinExistence type="predicted"/>
<dbReference type="Pfam" id="PF14291">
    <property type="entry name" value="DUF4371"/>
    <property type="match status" value="1"/>
</dbReference>
<name>A0A6G0VRI4_APHCR</name>
<accession>A0A6G0VRI4</accession>
<dbReference type="OrthoDB" id="6622622at2759"/>
<organism evidence="2 3">
    <name type="scientific">Aphis craccivora</name>
    <name type="common">Cowpea aphid</name>
    <dbReference type="NCBI Taxonomy" id="307492"/>
    <lineage>
        <taxon>Eukaryota</taxon>
        <taxon>Metazoa</taxon>
        <taxon>Ecdysozoa</taxon>
        <taxon>Arthropoda</taxon>
        <taxon>Hexapoda</taxon>
        <taxon>Insecta</taxon>
        <taxon>Pterygota</taxon>
        <taxon>Neoptera</taxon>
        <taxon>Paraneoptera</taxon>
        <taxon>Hemiptera</taxon>
        <taxon>Sternorrhyncha</taxon>
        <taxon>Aphidomorpha</taxon>
        <taxon>Aphidoidea</taxon>
        <taxon>Aphididae</taxon>
        <taxon>Aphidini</taxon>
        <taxon>Aphis</taxon>
        <taxon>Aphis</taxon>
    </lineage>
</organism>
<dbReference type="InterPro" id="IPR006580">
    <property type="entry name" value="Znf_TTF"/>
</dbReference>
<protein>
    <submittedName>
        <fullName evidence="2">52 kDa repressor of the inhibitor of the protein kinase-like</fullName>
    </submittedName>
</protein>
<keyword evidence="3" id="KW-1185">Reference proteome</keyword>
<feature type="non-terminal residue" evidence="2">
    <location>
        <position position="773"/>
    </location>
</feature>
<dbReference type="AlphaFoldDB" id="A0A6G0VRI4"/>
<dbReference type="PANTHER" id="PTHR45749:SF21">
    <property type="entry name" value="DUF4371 DOMAIN-CONTAINING PROTEIN"/>
    <property type="match status" value="1"/>
</dbReference>
<comment type="caution">
    <text evidence="2">The sequence shown here is derived from an EMBL/GenBank/DDBJ whole genome shotgun (WGS) entry which is preliminary data.</text>
</comment>
<feature type="domain" description="TTF-type" evidence="1">
    <location>
        <begin position="501"/>
        <end position="587"/>
    </location>
</feature>